<dbReference type="SUPFAM" id="SSF81301">
    <property type="entry name" value="Nucleotidyltransferase"/>
    <property type="match status" value="1"/>
</dbReference>
<keyword evidence="13" id="KW-1185">Reference proteome</keyword>
<dbReference type="InterPro" id="IPR006116">
    <property type="entry name" value="NT_2-5OAS_ClassI-CCAase"/>
</dbReference>
<dbReference type="EC" id="2.7.7.84" evidence="5"/>
<keyword evidence="10" id="KW-0051">Antiviral defense</keyword>
<dbReference type="Gene3D" id="1.10.1410.20">
    <property type="entry name" value="2'-5'-oligoadenylate synthetase 1, domain 2"/>
    <property type="match status" value="1"/>
</dbReference>
<dbReference type="GO" id="GO:0001730">
    <property type="term" value="F:2'-5'-oligoadenylate synthetase activity"/>
    <property type="evidence" value="ECO:0007669"/>
    <property type="project" value="UniProtKB-EC"/>
</dbReference>
<dbReference type="GO" id="GO:0005654">
    <property type="term" value="C:nucleoplasm"/>
    <property type="evidence" value="ECO:0007669"/>
    <property type="project" value="TreeGrafter"/>
</dbReference>
<dbReference type="GO" id="GO:0005524">
    <property type="term" value="F:ATP binding"/>
    <property type="evidence" value="ECO:0007669"/>
    <property type="project" value="UniProtKB-KW"/>
</dbReference>
<evidence type="ECO:0000256" key="3">
    <source>
        <dbReference type="ARBA" id="ARBA00004496"/>
    </source>
</evidence>
<dbReference type="GO" id="GO:0046872">
    <property type="term" value="F:metal ion binding"/>
    <property type="evidence" value="ECO:0007669"/>
    <property type="project" value="UniProtKB-KW"/>
</dbReference>
<dbReference type="GO" id="GO:0051607">
    <property type="term" value="P:defense response to virus"/>
    <property type="evidence" value="ECO:0007669"/>
    <property type="project" value="UniProtKB-KW"/>
</dbReference>
<dbReference type="Pfam" id="PF10421">
    <property type="entry name" value="OAS1_C"/>
    <property type="match status" value="1"/>
</dbReference>
<dbReference type="OrthoDB" id="1885901at2759"/>
<protein>
    <recommendedName>
        <fullName evidence="5">2'-5' oligoadenylate synthase</fullName>
        <ecNumber evidence="5">2.7.7.84</ecNumber>
    </recommendedName>
</protein>
<dbReference type="GO" id="GO:0005829">
    <property type="term" value="C:cytosol"/>
    <property type="evidence" value="ECO:0007669"/>
    <property type="project" value="TreeGrafter"/>
</dbReference>
<keyword evidence="9" id="KW-0694">RNA-binding</keyword>
<dbReference type="SUPFAM" id="SSF81631">
    <property type="entry name" value="PAP/OAS1 substrate-binding domain"/>
    <property type="match status" value="1"/>
</dbReference>
<evidence type="ECO:0000256" key="7">
    <source>
        <dbReference type="ARBA" id="ARBA00022588"/>
    </source>
</evidence>
<evidence type="ECO:0000256" key="1">
    <source>
        <dbReference type="ARBA" id="ARBA00001112"/>
    </source>
</evidence>
<dbReference type="GO" id="GO:0016020">
    <property type="term" value="C:membrane"/>
    <property type="evidence" value="ECO:0007669"/>
    <property type="project" value="TreeGrafter"/>
</dbReference>
<dbReference type="OMA" id="SWILLPQ"/>
<dbReference type="InterPro" id="IPR006117">
    <property type="entry name" value="2-5OAS_C_CS"/>
</dbReference>
<evidence type="ECO:0000256" key="6">
    <source>
        <dbReference type="ARBA" id="ARBA00022490"/>
    </source>
</evidence>
<evidence type="ECO:0000256" key="5">
    <source>
        <dbReference type="ARBA" id="ARBA00012577"/>
    </source>
</evidence>
<dbReference type="GO" id="GO:0045087">
    <property type="term" value="P:innate immune response"/>
    <property type="evidence" value="ECO:0007669"/>
    <property type="project" value="UniProtKB-KW"/>
</dbReference>
<evidence type="ECO:0000259" key="12">
    <source>
        <dbReference type="Pfam" id="PF10421"/>
    </source>
</evidence>
<dbReference type="PANTHER" id="PTHR11258">
    <property type="entry name" value="2-5 OLIGOADENYLATE SYNTHETASE"/>
    <property type="match status" value="1"/>
</dbReference>
<feature type="domain" description="Polymerase nucleotidyl transferase" evidence="11">
    <location>
        <begin position="35"/>
        <end position="78"/>
    </location>
</feature>
<feature type="domain" description="2'-5'-oligoadenylate synthetase 1" evidence="12">
    <location>
        <begin position="135"/>
        <end position="308"/>
    </location>
</feature>
<evidence type="ECO:0000256" key="2">
    <source>
        <dbReference type="ARBA" id="ARBA00001946"/>
    </source>
</evidence>
<comment type="cofactor">
    <cofactor evidence="2">
        <name>Mg(2+)</name>
        <dbReference type="ChEBI" id="CHEBI:18420"/>
    </cofactor>
</comment>
<evidence type="ECO:0000256" key="4">
    <source>
        <dbReference type="ARBA" id="ARBA00009526"/>
    </source>
</evidence>
<gene>
    <name evidence="14" type="primary">LOC103053194</name>
</gene>
<organism evidence="13 14">
    <name type="scientific">Python bivittatus</name>
    <name type="common">Burmese python</name>
    <name type="synonym">Python molurus bivittatus</name>
    <dbReference type="NCBI Taxonomy" id="176946"/>
    <lineage>
        <taxon>Eukaryota</taxon>
        <taxon>Metazoa</taxon>
        <taxon>Chordata</taxon>
        <taxon>Craniata</taxon>
        <taxon>Vertebrata</taxon>
        <taxon>Euteleostomi</taxon>
        <taxon>Lepidosauria</taxon>
        <taxon>Squamata</taxon>
        <taxon>Bifurcata</taxon>
        <taxon>Unidentata</taxon>
        <taxon>Episquamata</taxon>
        <taxon>Toxicofera</taxon>
        <taxon>Serpentes</taxon>
        <taxon>Henophidia</taxon>
        <taxon>Pythonidae</taxon>
        <taxon>Python</taxon>
    </lineage>
</organism>
<comment type="subcellular location">
    <subcellularLocation>
        <location evidence="3">Cytoplasm</location>
    </subcellularLocation>
</comment>
<dbReference type="InterPro" id="IPR018952">
    <property type="entry name" value="2-5-oligoAdlate_synth_1_dom2/C"/>
</dbReference>
<evidence type="ECO:0000256" key="10">
    <source>
        <dbReference type="ARBA" id="ARBA00023118"/>
    </source>
</evidence>
<comment type="similarity">
    <text evidence="4">Belongs to the 2-5A synthase family.</text>
</comment>
<keyword evidence="7" id="KW-0399">Innate immunity</keyword>
<name>A0A9F2RDF6_PYTBI</name>
<dbReference type="PROSITE" id="PS00833">
    <property type="entry name" value="25A_SYNTH_2"/>
    <property type="match status" value="1"/>
</dbReference>
<dbReference type="PROSITE" id="PS50152">
    <property type="entry name" value="25A_SYNTH_3"/>
    <property type="match status" value="1"/>
</dbReference>
<dbReference type="AlphaFoldDB" id="A0A9F2RDF6"/>
<evidence type="ECO:0000313" key="13">
    <source>
        <dbReference type="Proteomes" id="UP000695026"/>
    </source>
</evidence>
<dbReference type="InterPro" id="IPR043519">
    <property type="entry name" value="NT_sf"/>
</dbReference>
<comment type="catalytic activity">
    <reaction evidence="1">
        <text>3 ATP = 5'-triphosphoadenylyl-(2'-&gt;5')-adenylyl-(2'-&gt;5')-adenosine + 2 diphosphate</text>
        <dbReference type="Rhea" id="RHEA:34407"/>
        <dbReference type="ChEBI" id="CHEBI:30616"/>
        <dbReference type="ChEBI" id="CHEBI:33019"/>
        <dbReference type="ChEBI" id="CHEBI:67143"/>
        <dbReference type="EC" id="2.7.7.84"/>
    </reaction>
</comment>
<keyword evidence="8" id="KW-0391">Immunity</keyword>
<accession>A0A9F2RDF6</accession>
<dbReference type="PANTHER" id="PTHR11258:SF7">
    <property type="entry name" value="2'-5'-OLIGOADENYLATE SYNTHASE-LIKE PROTEIN 2"/>
    <property type="match status" value="1"/>
</dbReference>
<dbReference type="GeneID" id="103053194"/>
<dbReference type="CDD" id="cd05400">
    <property type="entry name" value="NT_2-5OAS_ClassI-CCAase"/>
    <property type="match status" value="1"/>
</dbReference>
<dbReference type="RefSeq" id="XP_007444653.1">
    <property type="nucleotide sequence ID" value="XM_007444591.3"/>
</dbReference>
<dbReference type="GO" id="GO:0045071">
    <property type="term" value="P:negative regulation of viral genome replication"/>
    <property type="evidence" value="ECO:0007669"/>
    <property type="project" value="TreeGrafter"/>
</dbReference>
<dbReference type="FunFam" id="3.30.460.10:FF:000007">
    <property type="entry name" value="2'-5'-oligoadenylate synthetase 1"/>
    <property type="match status" value="1"/>
</dbReference>
<dbReference type="KEGG" id="pbi:103053194"/>
<dbReference type="Proteomes" id="UP000695026">
    <property type="component" value="Unplaced"/>
</dbReference>
<dbReference type="GO" id="GO:0003725">
    <property type="term" value="F:double-stranded RNA binding"/>
    <property type="evidence" value="ECO:0007669"/>
    <property type="project" value="TreeGrafter"/>
</dbReference>
<dbReference type="Gene3D" id="3.30.460.10">
    <property type="entry name" value="Beta Polymerase, domain 2"/>
    <property type="match status" value="1"/>
</dbReference>
<sequence>MALMPRPLEKMPGFILGKLFLETQCVKPPVCLSQGGSLGKGTAMKQGSDVDLVVFLDVFRSYGDLEEKRKWIIEEIERRLTECQTELNLDVHFEKSKWPKPRVLQFRLRSKNSEDWIEFDVLPALDILGQYDGSRPDPQKYINLIPASKHGYYAPCFTELQKHFIVDCPTKLKNLIRLVKYWYKELPEQSLPPKYALELLTVYAWEKGSGGTKFSMAEGFRTVLWLIERHKQICIYWTKYYDFEDETIKRHLQTQLRKNRPVILDPADPTANIGEGKRWDLLAQHAIYYASLRCCRNLDGSFVEPWIMPLEVPWEQEHWNCILL</sequence>
<evidence type="ECO:0000259" key="11">
    <source>
        <dbReference type="Pfam" id="PF01909"/>
    </source>
</evidence>
<keyword evidence="6" id="KW-0963">Cytoplasm</keyword>
<evidence type="ECO:0000256" key="8">
    <source>
        <dbReference type="ARBA" id="ARBA00022859"/>
    </source>
</evidence>
<proteinExistence type="inferred from homology"/>
<reference evidence="14" key="1">
    <citation type="submission" date="2025-08" db="UniProtKB">
        <authorList>
            <consortium name="RefSeq"/>
        </authorList>
    </citation>
    <scope>IDENTIFICATION</scope>
    <source>
        <tissue evidence="14">Liver</tissue>
    </source>
</reference>
<evidence type="ECO:0000256" key="9">
    <source>
        <dbReference type="ARBA" id="ARBA00022884"/>
    </source>
</evidence>
<evidence type="ECO:0000313" key="14">
    <source>
        <dbReference type="RefSeq" id="XP_007444653.1"/>
    </source>
</evidence>
<dbReference type="InterPro" id="IPR002934">
    <property type="entry name" value="Polymerase_NTP_transf_dom"/>
</dbReference>
<dbReference type="FunFam" id="1.10.1410.20:FF:000001">
    <property type="entry name" value="2'-5'-oligoadenylate synthetase 1"/>
    <property type="match status" value="1"/>
</dbReference>
<dbReference type="Pfam" id="PF01909">
    <property type="entry name" value="NTP_transf_2"/>
    <property type="match status" value="1"/>
</dbReference>